<proteinExistence type="predicted"/>
<dbReference type="EMBL" id="JAJEPX010000001">
    <property type="protein sequence ID" value="MCC2175755.1"/>
    <property type="molecule type" value="Genomic_DNA"/>
</dbReference>
<sequence>MMPVKPPDKGLLLPSRVDFTIPSPFAREHLYYLIQYRRYQCVPGYEVKRDFLDMYLCAYVRSHTAGGVWMDV</sequence>
<dbReference type="AlphaFoldDB" id="A0AAW4W3M6"/>
<accession>A0AAW4W3M6</accession>
<evidence type="ECO:0000313" key="2">
    <source>
        <dbReference type="Proteomes" id="UP001298753"/>
    </source>
</evidence>
<keyword evidence="2" id="KW-1185">Reference proteome</keyword>
<evidence type="ECO:0000313" key="1">
    <source>
        <dbReference type="EMBL" id="MCC2175755.1"/>
    </source>
</evidence>
<dbReference type="Proteomes" id="UP001298753">
    <property type="component" value="Unassembled WGS sequence"/>
</dbReference>
<organism evidence="1 2">
    <name type="scientific">Agathobaculum butyriciproducens</name>
    <dbReference type="NCBI Taxonomy" id="1628085"/>
    <lineage>
        <taxon>Bacteria</taxon>
        <taxon>Bacillati</taxon>
        <taxon>Bacillota</taxon>
        <taxon>Clostridia</taxon>
        <taxon>Eubacteriales</taxon>
        <taxon>Butyricicoccaceae</taxon>
        <taxon>Agathobaculum</taxon>
    </lineage>
</organism>
<comment type="caution">
    <text evidence="1">The sequence shown here is derived from an EMBL/GenBank/DDBJ whole genome shotgun (WGS) entry which is preliminary data.</text>
</comment>
<gene>
    <name evidence="1" type="ORF">LKD22_01200</name>
</gene>
<protein>
    <submittedName>
        <fullName evidence="1">Uncharacterized protein</fullName>
    </submittedName>
</protein>
<name>A0AAW4W3M6_9FIRM</name>
<reference evidence="1 2" key="1">
    <citation type="submission" date="2021-10" db="EMBL/GenBank/DDBJ databases">
        <title>Anaerobic single-cell dispensing facilitates the cultivation of human gut bacteria.</title>
        <authorList>
            <person name="Afrizal A."/>
        </authorList>
    </citation>
    <scope>NUCLEOTIDE SEQUENCE [LARGE SCALE GENOMIC DNA]</scope>
    <source>
        <strain evidence="1 2">CLA-AA-H270</strain>
    </source>
</reference>